<dbReference type="Proteomes" id="UP000242088">
    <property type="component" value="Unassembled WGS sequence"/>
</dbReference>
<evidence type="ECO:0000256" key="4">
    <source>
        <dbReference type="ARBA" id="ARBA00022691"/>
    </source>
</evidence>
<comment type="catalytic activity">
    <reaction evidence="5">
        <text>a 2'-deoxyadenosine in DNA + S-adenosyl-L-methionine = an N(6)-methyl-2'-deoxyadenosine in DNA + S-adenosyl-L-homocysteine + H(+)</text>
        <dbReference type="Rhea" id="RHEA:15197"/>
        <dbReference type="Rhea" id="RHEA-COMP:12418"/>
        <dbReference type="Rhea" id="RHEA-COMP:12419"/>
        <dbReference type="ChEBI" id="CHEBI:15378"/>
        <dbReference type="ChEBI" id="CHEBI:57856"/>
        <dbReference type="ChEBI" id="CHEBI:59789"/>
        <dbReference type="ChEBI" id="CHEBI:90615"/>
        <dbReference type="ChEBI" id="CHEBI:90616"/>
        <dbReference type="EC" id="2.1.1.72"/>
    </reaction>
</comment>
<dbReference type="InterPro" id="IPR029063">
    <property type="entry name" value="SAM-dependent_MTases_sf"/>
</dbReference>
<evidence type="ECO:0000313" key="7">
    <source>
        <dbReference type="Proteomes" id="UP000242088"/>
    </source>
</evidence>
<name>A0ABX5HYW6_9STAP</name>
<accession>A0ABX5HYW6</accession>
<evidence type="ECO:0000313" key="6">
    <source>
        <dbReference type="EMBL" id="PTF12593.1"/>
    </source>
</evidence>
<evidence type="ECO:0000256" key="3">
    <source>
        <dbReference type="ARBA" id="ARBA00022679"/>
    </source>
</evidence>
<gene>
    <name evidence="6" type="ORF">BUY47_11415</name>
</gene>
<comment type="caution">
    <text evidence="6">The sequence shown here is derived from an EMBL/GenBank/DDBJ whole genome shotgun (WGS) entry which is preliminary data.</text>
</comment>
<proteinExistence type="predicted"/>
<keyword evidence="4" id="KW-0949">S-adenosyl-L-methionine</keyword>
<evidence type="ECO:0000256" key="1">
    <source>
        <dbReference type="ARBA" id="ARBA00011900"/>
    </source>
</evidence>
<dbReference type="PRINTS" id="PR00505">
    <property type="entry name" value="D12N6MTFRASE"/>
</dbReference>
<dbReference type="EMBL" id="PYZI01000020">
    <property type="protein sequence ID" value="PTF12593.1"/>
    <property type="molecule type" value="Genomic_DNA"/>
</dbReference>
<dbReference type="InterPro" id="IPR002052">
    <property type="entry name" value="DNA_methylase_N6_adenine_CS"/>
</dbReference>
<keyword evidence="7" id="KW-1185">Reference proteome</keyword>
<reference evidence="6 7" key="1">
    <citation type="journal article" date="2016" name="Front. Microbiol.">
        <title>Comprehensive Phylogenetic Analysis of Bovine Non-aureus Staphylococci Species Based on Whole-Genome Sequencing.</title>
        <authorList>
            <person name="Naushad S."/>
            <person name="Barkema H.W."/>
            <person name="Luby C."/>
            <person name="Condas L.A."/>
            <person name="Nobrega D.B."/>
            <person name="Carson D.A."/>
            <person name="De Buck J."/>
        </authorList>
    </citation>
    <scope>NUCLEOTIDE SEQUENCE [LARGE SCALE GENOMIC DNA]</scope>
    <source>
        <strain evidence="6 7">SNUC 1409</strain>
    </source>
</reference>
<dbReference type="GO" id="GO:0032259">
    <property type="term" value="P:methylation"/>
    <property type="evidence" value="ECO:0007669"/>
    <property type="project" value="UniProtKB-KW"/>
</dbReference>
<dbReference type="Pfam" id="PF02086">
    <property type="entry name" value="MethyltransfD12"/>
    <property type="match status" value="1"/>
</dbReference>
<dbReference type="InterPro" id="IPR012327">
    <property type="entry name" value="MeTrfase_D12"/>
</dbReference>
<protein>
    <recommendedName>
        <fullName evidence="1">site-specific DNA-methyltransferase (adenine-specific)</fullName>
        <ecNumber evidence="1">2.1.1.72</ecNumber>
    </recommendedName>
</protein>
<keyword evidence="3" id="KW-0808">Transferase</keyword>
<evidence type="ECO:0000256" key="5">
    <source>
        <dbReference type="ARBA" id="ARBA00047942"/>
    </source>
</evidence>
<dbReference type="GO" id="GO:0008168">
    <property type="term" value="F:methyltransferase activity"/>
    <property type="evidence" value="ECO:0007669"/>
    <property type="project" value="UniProtKB-KW"/>
</dbReference>
<sequence>MKPFGRYDLQQRRYIGNKTKILKWIRGLVDEYVKGDSFFDVFAGTGVVTKEFVNDFNHFIINDFLYSNNVIYKAFFGTQKYDIKKLLNLKQVYNEITNRDYDDTYLEDNYGGKFFSNYDAMKIGEIRERIERNKEINEREKSILIASLLYSLDNIANTVGHYDAYRKSNNNNLVDRFKFELINPLNESEKSFSIFRKDSNQLVREIKADVAFIDPPYNSRQYSRFYHVLETIVKWDKPALSGVAMKPPSENMSDYSKVSAPKMFDDLISHLNVKYIIVTYNNTYKPKSSSSKNKITHEQIIESLMKVGHTRQFEHSYKFFNTGKTDLKDHKEFVFITEVGVFNDNINEGKLEEK</sequence>
<dbReference type="SUPFAM" id="SSF53335">
    <property type="entry name" value="S-adenosyl-L-methionine-dependent methyltransferases"/>
    <property type="match status" value="1"/>
</dbReference>
<dbReference type="EC" id="2.1.1.72" evidence="1"/>
<organism evidence="6 7">
    <name type="scientific">Staphylococcus devriesei</name>
    <dbReference type="NCBI Taxonomy" id="586733"/>
    <lineage>
        <taxon>Bacteria</taxon>
        <taxon>Bacillati</taxon>
        <taxon>Bacillota</taxon>
        <taxon>Bacilli</taxon>
        <taxon>Bacillales</taxon>
        <taxon>Staphylococcaceae</taxon>
        <taxon>Staphylococcus</taxon>
    </lineage>
</organism>
<keyword evidence="2 6" id="KW-0489">Methyltransferase</keyword>
<dbReference type="PROSITE" id="PS00092">
    <property type="entry name" value="N6_MTASE"/>
    <property type="match status" value="1"/>
</dbReference>
<evidence type="ECO:0000256" key="2">
    <source>
        <dbReference type="ARBA" id="ARBA00022603"/>
    </source>
</evidence>